<dbReference type="EMBL" id="JAIZAY010000004">
    <property type="protein sequence ID" value="KAJ8043113.1"/>
    <property type="molecule type" value="Genomic_DNA"/>
</dbReference>
<organism evidence="2 3">
    <name type="scientific">Holothuria leucospilota</name>
    <name type="common">Black long sea cucumber</name>
    <name type="synonym">Mertensiothuria leucospilota</name>
    <dbReference type="NCBI Taxonomy" id="206669"/>
    <lineage>
        <taxon>Eukaryota</taxon>
        <taxon>Metazoa</taxon>
        <taxon>Echinodermata</taxon>
        <taxon>Eleutherozoa</taxon>
        <taxon>Echinozoa</taxon>
        <taxon>Holothuroidea</taxon>
        <taxon>Aspidochirotacea</taxon>
        <taxon>Aspidochirotida</taxon>
        <taxon>Holothuriidae</taxon>
        <taxon>Holothuria</taxon>
    </lineage>
</organism>
<evidence type="ECO:0000313" key="3">
    <source>
        <dbReference type="Proteomes" id="UP001152320"/>
    </source>
</evidence>
<keyword evidence="1" id="KW-1133">Transmembrane helix</keyword>
<feature type="transmembrane region" description="Helical" evidence="1">
    <location>
        <begin position="163"/>
        <end position="186"/>
    </location>
</feature>
<protein>
    <submittedName>
        <fullName evidence="2">Vacuole membrane protein 1</fullName>
    </submittedName>
</protein>
<feature type="transmembrane region" description="Helical" evidence="1">
    <location>
        <begin position="101"/>
        <end position="121"/>
    </location>
</feature>
<proteinExistence type="predicted"/>
<feature type="transmembrane region" description="Helical" evidence="1">
    <location>
        <begin position="410"/>
        <end position="431"/>
    </location>
</feature>
<keyword evidence="3" id="KW-1185">Reference proteome</keyword>
<accession>A0A9Q1CCI4</accession>
<feature type="transmembrane region" description="Helical" evidence="1">
    <location>
        <begin position="127"/>
        <end position="143"/>
    </location>
</feature>
<evidence type="ECO:0000313" key="2">
    <source>
        <dbReference type="EMBL" id="KAJ8043113.1"/>
    </source>
</evidence>
<keyword evidence="1" id="KW-0812">Transmembrane</keyword>
<dbReference type="Proteomes" id="UP001152320">
    <property type="component" value="Chromosome 4"/>
</dbReference>
<keyword evidence="1" id="KW-0472">Membrane</keyword>
<dbReference type="InterPro" id="IPR036361">
    <property type="entry name" value="SAP_dom_sf"/>
</dbReference>
<dbReference type="Gene3D" id="1.10.720.30">
    <property type="entry name" value="SAP domain"/>
    <property type="match status" value="1"/>
</dbReference>
<name>A0A9Q1CCI4_HOLLE</name>
<dbReference type="OrthoDB" id="2016540at2759"/>
<comment type="caution">
    <text evidence="2">The sequence shown here is derived from an EMBL/GenBank/DDBJ whole genome shotgun (WGS) entry which is preliminary data.</text>
</comment>
<evidence type="ECO:0000256" key="1">
    <source>
        <dbReference type="SAM" id="Phobius"/>
    </source>
</evidence>
<dbReference type="AlphaFoldDB" id="A0A9Q1CCI4"/>
<reference evidence="2" key="1">
    <citation type="submission" date="2021-10" db="EMBL/GenBank/DDBJ databases">
        <title>Tropical sea cucumber genome reveals ecological adaptation and Cuvierian tubules defense mechanism.</title>
        <authorList>
            <person name="Chen T."/>
        </authorList>
    </citation>
    <scope>NUCLEOTIDE SEQUENCE</scope>
    <source>
        <strain evidence="2">Nanhai2018</strain>
        <tissue evidence="2">Muscle</tissue>
    </source>
</reference>
<sequence>MDYSKLRVHQLKEELKRRGFKTPLPELKKDLIAKLKEADQMYQDGLRQPPVSELIKNGPQPQSRDPYALIHQPSFVEMRGQRRKEREERARITLWRKPLTTIQYFILELCITIVGWLHRLWINRVKVLATLGIFILSVVICHLEGPHQKYIEFIQKKTGWCVYWIGLGILSSVGLGTGLHTFLLYLGPHIASVTLAAFECMSVDFPEPPFPDEILCPDVKGDKMSIWMVLSKVRLAACMWGAGTALGELPPYFMAKAARLSGQEPDSEDYEEFEDLLEQDSESANRSFAKRATLFMKQLVEKAGFLGIMACASIPNPLFDLAGITCGHFLVPFWTFFGATLIGKAIIKTHIQQVFVIVAFSEHHVDMVVDLIGNIPYIGPPMQAPFREYLQKQKEKLHKGRTSTTKEPSWLSWLFEKLILAMVIYFVLSIVNSMAQRYAKRLQEKSSKSKSH</sequence>
<gene>
    <name evidence="2" type="ORF">HOLleu_10074</name>
</gene>